<evidence type="ECO:0008006" key="4">
    <source>
        <dbReference type="Google" id="ProtNLM"/>
    </source>
</evidence>
<dbReference type="PANTHER" id="PTHR46049:SF3">
    <property type="entry name" value="MYOSIN VIIA"/>
    <property type="match status" value="1"/>
</dbReference>
<dbReference type="SUPFAM" id="SSF47031">
    <property type="entry name" value="Second domain of FERM"/>
    <property type="match status" value="1"/>
</dbReference>
<reference evidence="3" key="1">
    <citation type="submission" date="2021-01" db="EMBL/GenBank/DDBJ databases">
        <authorList>
            <person name="Corre E."/>
            <person name="Pelletier E."/>
            <person name="Niang G."/>
            <person name="Scheremetjew M."/>
            <person name="Finn R."/>
            <person name="Kale V."/>
            <person name="Holt S."/>
            <person name="Cochrane G."/>
            <person name="Meng A."/>
            <person name="Brown T."/>
            <person name="Cohen L."/>
        </authorList>
    </citation>
    <scope>NUCLEOTIDE SEQUENCE</scope>
</reference>
<dbReference type="InterPro" id="IPR035963">
    <property type="entry name" value="FERM_2"/>
</dbReference>
<name>A0A7S0TFM6_9EUKA</name>
<proteinExistence type="predicted"/>
<dbReference type="AlphaFoldDB" id="A0A7S0TFM6"/>
<dbReference type="PROSITE" id="PS50057">
    <property type="entry name" value="FERM_3"/>
    <property type="match status" value="1"/>
</dbReference>
<gene>
    <name evidence="3" type="ORF">EMAR1385_LOCUS1714</name>
</gene>
<dbReference type="Pfam" id="PF21989">
    <property type="entry name" value="RA_2"/>
    <property type="match status" value="1"/>
</dbReference>
<evidence type="ECO:0000313" key="3">
    <source>
        <dbReference type="EMBL" id="CAD8732833.1"/>
    </source>
</evidence>
<protein>
    <recommendedName>
        <fullName evidence="4">FERM domain-containing protein</fullName>
    </recommendedName>
</protein>
<dbReference type="InterPro" id="IPR029071">
    <property type="entry name" value="Ubiquitin-like_domsf"/>
</dbReference>
<dbReference type="InterPro" id="IPR019748">
    <property type="entry name" value="FERM_central"/>
</dbReference>
<accession>A0A7S0TFM6</accession>
<dbReference type="GO" id="GO:0007165">
    <property type="term" value="P:signal transduction"/>
    <property type="evidence" value="ECO:0007669"/>
    <property type="project" value="InterPro"/>
</dbReference>
<evidence type="ECO:0000259" key="1">
    <source>
        <dbReference type="PROSITE" id="PS50057"/>
    </source>
</evidence>
<dbReference type="CDD" id="cd14473">
    <property type="entry name" value="FERM_B-lobe"/>
    <property type="match status" value="1"/>
</dbReference>
<feature type="domain" description="FERM" evidence="1">
    <location>
        <begin position="24"/>
        <end position="357"/>
    </location>
</feature>
<dbReference type="InterPro" id="IPR051724">
    <property type="entry name" value="Actin_motor_Myosin"/>
</dbReference>
<dbReference type="InterPro" id="IPR002404">
    <property type="entry name" value="IRS_PTB"/>
</dbReference>
<dbReference type="PANTHER" id="PTHR46049">
    <property type="entry name" value="AGAP003327-PA"/>
    <property type="match status" value="1"/>
</dbReference>
<dbReference type="SUPFAM" id="SSF50729">
    <property type="entry name" value="PH domain-like"/>
    <property type="match status" value="1"/>
</dbReference>
<dbReference type="Gene3D" id="1.20.80.10">
    <property type="match status" value="1"/>
</dbReference>
<dbReference type="EMBL" id="HBFI01002430">
    <property type="protein sequence ID" value="CAD8732833.1"/>
    <property type="molecule type" value="Transcribed_RNA"/>
</dbReference>
<dbReference type="SUPFAM" id="SSF54236">
    <property type="entry name" value="Ubiquitin-like"/>
    <property type="match status" value="1"/>
</dbReference>
<dbReference type="PROSITE" id="PS50200">
    <property type="entry name" value="RA"/>
    <property type="match status" value="1"/>
</dbReference>
<dbReference type="InterPro" id="IPR000299">
    <property type="entry name" value="FERM_domain"/>
</dbReference>
<dbReference type="InterPro" id="IPR019749">
    <property type="entry name" value="Band_41_domain"/>
</dbReference>
<sequence length="367" mass="43056">MEVGQRRIQPMDLEIQRIEERQPISVKVYFLDGTFRTLLVTSQTRAQQVIASLSMALRLNHGESFGLFEMEEPRPGWEKRVYAKRDLMDRQAKIDDLQHMPYDRELETNERIMDVYSSWTRSSKKKQRRIRFVFKCKLHSKAQENSYTRNGWKIAFLTVVWHVIHGMYPLEEADACNLGALQLQAQHGPQESSFYVPGVIQDVIERYVPYTMLEQYNASQCEAKILSKHGMFKHVDKQDAYRKYIEYLRKSNASVYFGCAYFRCVRVSRLKKQNTNEQIDLLLGISENGVIFVHPTTLAIIERYKMEEILTYGFRSNAFLFVAGTLMTQRKYQFATMLGKQMNDLLRAHIDLRVQQAEVQGFSVQQQ</sequence>
<dbReference type="Gene3D" id="3.10.20.90">
    <property type="entry name" value="Phosphatidylinositol 3-kinase Catalytic Subunit, Chain A, domain 1"/>
    <property type="match status" value="1"/>
</dbReference>
<dbReference type="SMART" id="SM00295">
    <property type="entry name" value="B41"/>
    <property type="match status" value="1"/>
</dbReference>
<dbReference type="InterPro" id="IPR011993">
    <property type="entry name" value="PH-like_dom_sf"/>
</dbReference>
<dbReference type="InterPro" id="IPR014352">
    <property type="entry name" value="FERM/acyl-CoA-bd_prot_sf"/>
</dbReference>
<evidence type="ECO:0000259" key="2">
    <source>
        <dbReference type="PROSITE" id="PS50200"/>
    </source>
</evidence>
<dbReference type="Pfam" id="PF02174">
    <property type="entry name" value="IRS"/>
    <property type="match status" value="1"/>
</dbReference>
<feature type="domain" description="Ras-associating" evidence="2">
    <location>
        <begin position="22"/>
        <end position="139"/>
    </location>
</feature>
<dbReference type="Pfam" id="PF00373">
    <property type="entry name" value="FERM_M"/>
    <property type="match status" value="1"/>
</dbReference>
<dbReference type="Gene3D" id="2.30.29.30">
    <property type="entry name" value="Pleckstrin-homology domain (PH domain)/Phosphotyrosine-binding domain (PTB)"/>
    <property type="match status" value="1"/>
</dbReference>
<dbReference type="InterPro" id="IPR000159">
    <property type="entry name" value="RA_dom"/>
</dbReference>
<organism evidence="3">
    <name type="scientific">Elphidium margaritaceum</name>
    <dbReference type="NCBI Taxonomy" id="933848"/>
    <lineage>
        <taxon>Eukaryota</taxon>
        <taxon>Sar</taxon>
        <taxon>Rhizaria</taxon>
        <taxon>Retaria</taxon>
        <taxon>Foraminifera</taxon>
        <taxon>Rotaliida</taxon>
        <taxon>Elphidiidae</taxon>
        <taxon>Elphidium</taxon>
    </lineage>
</organism>